<evidence type="ECO:0000256" key="1">
    <source>
        <dbReference type="ARBA" id="ARBA00008239"/>
    </source>
</evidence>
<feature type="domain" description="HD-CE" evidence="5">
    <location>
        <begin position="48"/>
        <end position="312"/>
    </location>
</feature>
<evidence type="ECO:0000259" key="5">
    <source>
        <dbReference type="Pfam" id="PF24391"/>
    </source>
</evidence>
<dbReference type="InterPro" id="IPR056471">
    <property type="entry name" value="HD-CE"/>
</dbReference>
<evidence type="ECO:0000256" key="3">
    <source>
        <dbReference type="ARBA" id="ARBA00022840"/>
    </source>
</evidence>
<dbReference type="PANTHER" id="PTHR11528">
    <property type="entry name" value="HEAT SHOCK PROTEIN 90 FAMILY MEMBER"/>
    <property type="match status" value="1"/>
</dbReference>
<dbReference type="RefSeq" id="WP_139135498.1">
    <property type="nucleotide sequence ID" value="NZ_FMCQ01000009.1"/>
</dbReference>
<accession>A0ABY0KSY5</accession>
<protein>
    <submittedName>
        <fullName evidence="6">Histidine kinase-, DNA gyrase B-, and HSP90-like ATPase</fullName>
    </submittedName>
</protein>
<dbReference type="EMBL" id="FMCQ01000009">
    <property type="protein sequence ID" value="SCF07931.1"/>
    <property type="molecule type" value="Genomic_DNA"/>
</dbReference>
<keyword evidence="2" id="KW-0547">Nucleotide-binding</keyword>
<proteinExistence type="inferred from homology"/>
<dbReference type="InterPro" id="IPR020575">
    <property type="entry name" value="Hsp90_N"/>
</dbReference>
<sequence>MDSGLFHRTLVDTLENATQEAARQRLFSNYQHCHEKTSVLAGEIRRDLPQLTLHDISHPDALWESADLIAGPDYPVNPLESFVLGCAFLVHDLAMSKAAFPGGLEASVGLPRWRDTVYTHFKRKIGRPPSAQELTSPPHEVLSAAEKELLRELHAHQAANLPQECFSEGPHSSQYFLIADPGLRNAYGVLIGRIAASHWWPHSKVAEEFSSIIGAPGDLPREWTIDPLKLACIMRSADVSHIDNRRAPGFLRALTELDETSRPHWIFQEKLQRPWLDHDRLVYTASQPFGPEEASAWWLCIETLRVVDHELRSCDTLLADNGRPRFKARSVGYVDDLERISRLIPAQDWFPIDASVRVSDVIDLVQKLGGEQLYGNTPRAALRELISNGADAVRARRLLQMHQSELRLRVQVAIEKTDDGEWLVVRDNGIGMSREVMSGALLDFGKSYWSSDEARRDLPGLMSSGFTPTGKFGIGFFSIFMLGEQVRVVSRRFDRGADETFVLEFRQGLNSRPILRPATPRTEGLDYGGTEVSVRLAGDTRRRLLGNTDDGDIAVLCAWLFPTMDVNVDAVNNSGALCNAVVEGDWTSLPAEGLVRRLYPSVSLAMEDAVKRIRPILGASGEPIGRAAIVTSKRISGDRGDLRAPITVDGARAQSTVNPVIGVFLGRTKRAARDTASPLADQQSVYAWASEQVRLYLAEDPPPELQAEFAADAFSFGADIRGLTFCRTRHGWLTDQDLKNWARDRREVHLVQDAAFALADRGRRDELPLSVLDDDAFVMSTAGKIPLNHKERYWSGQSDLYIDWEEWPVPLRMMYEYAVECIAECWNAGPSLAEQVEEQIRVANRLEETHISQPLEDPTHPLYREWGTLPNGRRVGSRVHRLVRPD</sequence>
<organism evidence="6 7">
    <name type="scientific">Micromonospora tulbaghiae</name>
    <dbReference type="NCBI Taxonomy" id="479978"/>
    <lineage>
        <taxon>Bacteria</taxon>
        <taxon>Bacillati</taxon>
        <taxon>Actinomycetota</taxon>
        <taxon>Actinomycetes</taxon>
        <taxon>Micromonosporales</taxon>
        <taxon>Micromonosporaceae</taxon>
        <taxon>Micromonospora</taxon>
    </lineage>
</organism>
<keyword evidence="4" id="KW-0143">Chaperone</keyword>
<dbReference type="InterPro" id="IPR036890">
    <property type="entry name" value="HATPase_C_sf"/>
</dbReference>
<evidence type="ECO:0000313" key="6">
    <source>
        <dbReference type="EMBL" id="SCF07931.1"/>
    </source>
</evidence>
<comment type="similarity">
    <text evidence="1">Belongs to the heat shock protein 90 family.</text>
</comment>
<evidence type="ECO:0000256" key="4">
    <source>
        <dbReference type="ARBA" id="ARBA00023186"/>
    </source>
</evidence>
<dbReference type="Proteomes" id="UP000199405">
    <property type="component" value="Unassembled WGS sequence"/>
</dbReference>
<dbReference type="Pfam" id="PF24391">
    <property type="entry name" value="HD-CE"/>
    <property type="match status" value="1"/>
</dbReference>
<gene>
    <name evidence="6" type="ORF">GA0070562_5913</name>
</gene>
<keyword evidence="7" id="KW-1185">Reference proteome</keyword>
<dbReference type="InterPro" id="IPR001404">
    <property type="entry name" value="Hsp90_fam"/>
</dbReference>
<dbReference type="Pfam" id="PF13589">
    <property type="entry name" value="HATPase_c_3"/>
    <property type="match status" value="1"/>
</dbReference>
<dbReference type="PRINTS" id="PR00775">
    <property type="entry name" value="HEATSHOCK90"/>
</dbReference>
<name>A0ABY0KSY5_9ACTN</name>
<keyword evidence="3" id="KW-0067">ATP-binding</keyword>
<dbReference type="GeneID" id="93472594"/>
<evidence type="ECO:0000313" key="7">
    <source>
        <dbReference type="Proteomes" id="UP000199405"/>
    </source>
</evidence>
<dbReference type="Gene3D" id="3.30.565.10">
    <property type="entry name" value="Histidine kinase-like ATPase, C-terminal domain"/>
    <property type="match status" value="1"/>
</dbReference>
<evidence type="ECO:0000256" key="2">
    <source>
        <dbReference type="ARBA" id="ARBA00022741"/>
    </source>
</evidence>
<dbReference type="SUPFAM" id="SSF55874">
    <property type="entry name" value="ATPase domain of HSP90 chaperone/DNA topoisomerase II/histidine kinase"/>
    <property type="match status" value="1"/>
</dbReference>
<comment type="caution">
    <text evidence="6">The sequence shown here is derived from an EMBL/GenBank/DDBJ whole genome shotgun (WGS) entry which is preliminary data.</text>
</comment>
<reference evidence="6 7" key="1">
    <citation type="submission" date="2016-06" db="EMBL/GenBank/DDBJ databases">
        <authorList>
            <person name="Varghese N."/>
            <person name="Submissions Spin"/>
        </authorList>
    </citation>
    <scope>NUCLEOTIDE SEQUENCE [LARGE SCALE GENOMIC DNA]</scope>
    <source>
        <strain evidence="6 7">DSM 45142</strain>
    </source>
</reference>